<comment type="subcellular location">
    <subcellularLocation>
        <location evidence="1">Cell membrane</location>
        <topology evidence="1">Multi-pass membrane protein</topology>
    </subcellularLocation>
</comment>
<keyword evidence="4" id="KW-1003">Cell membrane</keyword>
<feature type="domain" description="RCK C-terminal" evidence="10">
    <location>
        <begin position="411"/>
        <end position="493"/>
    </location>
</feature>
<name>A0A412G6D9_9FIRM</name>
<proteinExistence type="predicted"/>
<keyword evidence="2" id="KW-0813">Transport</keyword>
<dbReference type="PROSITE" id="PS51202">
    <property type="entry name" value="RCK_C"/>
    <property type="match status" value="2"/>
</dbReference>
<feature type="transmembrane region" description="Helical" evidence="9">
    <location>
        <begin position="45"/>
        <end position="63"/>
    </location>
</feature>
<accession>A0A412G6D9</accession>
<evidence type="ECO:0000256" key="5">
    <source>
        <dbReference type="ARBA" id="ARBA00022692"/>
    </source>
</evidence>
<protein>
    <submittedName>
        <fullName evidence="11">Potassium/proton antiporter</fullName>
    </submittedName>
</protein>
<keyword evidence="7" id="KW-0406">Ion transport</keyword>
<dbReference type="InterPro" id="IPR038770">
    <property type="entry name" value="Na+/solute_symporter_sf"/>
</dbReference>
<reference evidence="11 12" key="1">
    <citation type="submission" date="2018-08" db="EMBL/GenBank/DDBJ databases">
        <title>A genome reference for cultivated species of the human gut microbiota.</title>
        <authorList>
            <person name="Zou Y."/>
            <person name="Xue W."/>
            <person name="Luo G."/>
        </authorList>
    </citation>
    <scope>NUCLEOTIDE SEQUENCE [LARGE SCALE GENOMIC DNA]</scope>
    <source>
        <strain evidence="11 12">AF24-29</strain>
    </source>
</reference>
<dbReference type="Pfam" id="PF02080">
    <property type="entry name" value="TrkA_C"/>
    <property type="match status" value="2"/>
</dbReference>
<dbReference type="PANTHER" id="PTHR32507">
    <property type="entry name" value="NA(+)/H(+) ANTIPORTER 1"/>
    <property type="match status" value="1"/>
</dbReference>
<dbReference type="InterPro" id="IPR006037">
    <property type="entry name" value="RCK_C"/>
</dbReference>
<dbReference type="GO" id="GO:0015297">
    <property type="term" value="F:antiporter activity"/>
    <property type="evidence" value="ECO:0007669"/>
    <property type="project" value="UniProtKB-KW"/>
</dbReference>
<dbReference type="GO" id="GO:1902600">
    <property type="term" value="P:proton transmembrane transport"/>
    <property type="evidence" value="ECO:0007669"/>
    <property type="project" value="InterPro"/>
</dbReference>
<comment type="caution">
    <text evidence="11">The sequence shown here is derived from an EMBL/GenBank/DDBJ whole genome shotgun (WGS) entry which is preliminary data.</text>
</comment>
<keyword evidence="6 9" id="KW-1133">Transmembrane helix</keyword>
<dbReference type="InterPro" id="IPR006153">
    <property type="entry name" value="Cation/H_exchanger_TM"/>
</dbReference>
<evidence type="ECO:0000313" key="11">
    <source>
        <dbReference type="EMBL" id="RGR76796.1"/>
    </source>
</evidence>
<dbReference type="SUPFAM" id="SSF116726">
    <property type="entry name" value="TrkA C-terminal domain-like"/>
    <property type="match status" value="2"/>
</dbReference>
<feature type="transmembrane region" description="Helical" evidence="9">
    <location>
        <begin position="345"/>
        <end position="369"/>
    </location>
</feature>
<dbReference type="Gene3D" id="1.20.1530.20">
    <property type="match status" value="1"/>
</dbReference>
<feature type="transmembrane region" description="Helical" evidence="9">
    <location>
        <begin position="16"/>
        <end position="33"/>
    </location>
</feature>
<dbReference type="RefSeq" id="WP_117892299.1">
    <property type="nucleotide sequence ID" value="NZ_CABJCV010000001.1"/>
</dbReference>
<sequence length="552" mass="60013">MEDPGRSKRGGKDIDFNQLLILGGGVLMICILCNKLSFRLGVPSLLLFILLGMVFGSDGLFRIPFENYAFAEKLCTAALIYIMFYGGFGTRWKQARPVAAPALLLSSLGVFLTAALTGAFCHWGIGMEWQESFLIGAVISSTDAASMFSILRSKKLALKENTDSLLELESGSNDPFSYMLTVMLLTMMAGEGDPATFARMLALQLVLGGLAGWVCAKVGIACLNRFDFATEGFDSIFVVGLALLAYALCSALGGNGYLCVYLAGILMGNAPIRNKRSLVHFFDGVTGLMQIVIFFLLGLLAFPSQLPSVIVPALSIMVFLTLVARPIAVSLLLKPFAGSWRQTVLVGAAGLRGASSIVFAIMVTVSPAYTRYDVFHVVFCLVLLSISLQGTLLPWIARKLDMIDSGADVLKTFNDYKDDPAIEMIQLDIRPGHMWIGQPVQALNLPPDFLLAMIRRGQDTLIPQGKTVIEQGDQVIAIAPALTAAMPLALTEILIEEGHPWQNRRIKELNLPPSLLIMMILRGKTMRVPDGSTRIEADDMLIVHQPQEASKK</sequence>
<feature type="transmembrane region" description="Helical" evidence="9">
    <location>
        <begin position="375"/>
        <end position="396"/>
    </location>
</feature>
<dbReference type="Gene3D" id="3.30.70.1450">
    <property type="entry name" value="Regulator of K+ conductance, C-terminal domain"/>
    <property type="match status" value="2"/>
</dbReference>
<gene>
    <name evidence="11" type="ORF">DWY25_00450</name>
</gene>
<dbReference type="EMBL" id="QRUP01000001">
    <property type="protein sequence ID" value="RGR76796.1"/>
    <property type="molecule type" value="Genomic_DNA"/>
</dbReference>
<feature type="transmembrane region" description="Helical" evidence="9">
    <location>
        <begin position="228"/>
        <end position="248"/>
    </location>
</feature>
<evidence type="ECO:0000256" key="4">
    <source>
        <dbReference type="ARBA" id="ARBA00022475"/>
    </source>
</evidence>
<keyword evidence="3" id="KW-0050">Antiport</keyword>
<organism evidence="11 12">
    <name type="scientific">Holdemania filiformis</name>
    <dbReference type="NCBI Taxonomy" id="61171"/>
    <lineage>
        <taxon>Bacteria</taxon>
        <taxon>Bacillati</taxon>
        <taxon>Bacillota</taxon>
        <taxon>Erysipelotrichia</taxon>
        <taxon>Erysipelotrichales</taxon>
        <taxon>Erysipelotrichaceae</taxon>
        <taxon>Holdemania</taxon>
    </lineage>
</organism>
<evidence type="ECO:0000256" key="2">
    <source>
        <dbReference type="ARBA" id="ARBA00022448"/>
    </source>
</evidence>
<evidence type="ECO:0000313" key="12">
    <source>
        <dbReference type="Proteomes" id="UP000284178"/>
    </source>
</evidence>
<dbReference type="Proteomes" id="UP000284178">
    <property type="component" value="Unassembled WGS sequence"/>
</dbReference>
<evidence type="ECO:0000259" key="10">
    <source>
        <dbReference type="PROSITE" id="PS51202"/>
    </source>
</evidence>
<feature type="transmembrane region" description="Helical" evidence="9">
    <location>
        <begin position="196"/>
        <end position="216"/>
    </location>
</feature>
<dbReference type="InterPro" id="IPR036721">
    <property type="entry name" value="RCK_C_sf"/>
</dbReference>
<evidence type="ECO:0000256" key="6">
    <source>
        <dbReference type="ARBA" id="ARBA00022989"/>
    </source>
</evidence>
<dbReference type="GO" id="GO:0005886">
    <property type="term" value="C:plasma membrane"/>
    <property type="evidence" value="ECO:0007669"/>
    <property type="project" value="UniProtKB-SubCell"/>
</dbReference>
<feature type="domain" description="RCK C-terminal" evidence="10">
    <location>
        <begin position="495"/>
        <end position="552"/>
    </location>
</feature>
<dbReference type="AlphaFoldDB" id="A0A412G6D9"/>
<evidence type="ECO:0000256" key="8">
    <source>
        <dbReference type="ARBA" id="ARBA00023136"/>
    </source>
</evidence>
<dbReference type="PANTHER" id="PTHR32507:SF7">
    <property type="entry name" value="K(+)_H(+) ANTIPORTER NHAP2"/>
    <property type="match status" value="1"/>
</dbReference>
<evidence type="ECO:0000256" key="9">
    <source>
        <dbReference type="SAM" id="Phobius"/>
    </source>
</evidence>
<keyword evidence="5 9" id="KW-0812">Transmembrane</keyword>
<evidence type="ECO:0000256" key="1">
    <source>
        <dbReference type="ARBA" id="ARBA00004651"/>
    </source>
</evidence>
<keyword evidence="8 9" id="KW-0472">Membrane</keyword>
<feature type="transmembrane region" description="Helical" evidence="9">
    <location>
        <begin position="69"/>
        <end position="88"/>
    </location>
</feature>
<dbReference type="GO" id="GO:0006813">
    <property type="term" value="P:potassium ion transport"/>
    <property type="evidence" value="ECO:0007669"/>
    <property type="project" value="InterPro"/>
</dbReference>
<dbReference type="Pfam" id="PF00999">
    <property type="entry name" value="Na_H_Exchanger"/>
    <property type="match status" value="1"/>
</dbReference>
<feature type="transmembrane region" description="Helical" evidence="9">
    <location>
        <begin position="309"/>
        <end position="333"/>
    </location>
</feature>
<evidence type="ECO:0000256" key="3">
    <source>
        <dbReference type="ARBA" id="ARBA00022449"/>
    </source>
</evidence>
<dbReference type="NCBIfam" id="NF003716">
    <property type="entry name" value="PRK05326.1-3"/>
    <property type="match status" value="1"/>
</dbReference>
<dbReference type="NCBIfam" id="NF003715">
    <property type="entry name" value="PRK05326.1-2"/>
    <property type="match status" value="1"/>
</dbReference>
<keyword evidence="12" id="KW-1185">Reference proteome</keyword>
<dbReference type="GO" id="GO:0008324">
    <property type="term" value="F:monoatomic cation transmembrane transporter activity"/>
    <property type="evidence" value="ECO:0007669"/>
    <property type="project" value="InterPro"/>
</dbReference>
<feature type="transmembrane region" description="Helical" evidence="9">
    <location>
        <begin position="284"/>
        <end position="303"/>
    </location>
</feature>
<dbReference type="GeneID" id="83013879"/>
<evidence type="ECO:0000256" key="7">
    <source>
        <dbReference type="ARBA" id="ARBA00023065"/>
    </source>
</evidence>
<feature type="transmembrane region" description="Helical" evidence="9">
    <location>
        <begin position="100"/>
        <end position="126"/>
    </location>
</feature>